<evidence type="ECO:0000313" key="3">
    <source>
        <dbReference type="Proteomes" id="UP000242800"/>
    </source>
</evidence>
<feature type="transmembrane region" description="Helical" evidence="1">
    <location>
        <begin position="518"/>
        <end position="534"/>
    </location>
</feature>
<dbReference type="KEGG" id="fper:ACH24_05540"/>
<dbReference type="RefSeq" id="WP_064461491.1">
    <property type="nucleotide sequence ID" value="NZ_CP012505.1"/>
</dbReference>
<feature type="transmembrane region" description="Helical" evidence="1">
    <location>
        <begin position="419"/>
        <end position="443"/>
    </location>
</feature>
<keyword evidence="1" id="KW-0472">Membrane</keyword>
<dbReference type="Gene3D" id="3.30.2090.10">
    <property type="entry name" value="Multidrug efflux transporter AcrB TolC docking domain, DN and DC subdomains"/>
    <property type="match status" value="2"/>
</dbReference>
<dbReference type="Gene3D" id="1.20.1640.10">
    <property type="entry name" value="Multidrug efflux transporter AcrB transmembrane domain"/>
    <property type="match status" value="2"/>
</dbReference>
<dbReference type="Gene3D" id="3.30.70.1440">
    <property type="entry name" value="Multidrug efflux transporter AcrB pore domain"/>
    <property type="match status" value="1"/>
</dbReference>
<dbReference type="InterPro" id="IPR001036">
    <property type="entry name" value="Acrflvin-R"/>
</dbReference>
<feature type="transmembrane region" description="Helical" evidence="1">
    <location>
        <begin position="965"/>
        <end position="991"/>
    </location>
</feature>
<evidence type="ECO:0000313" key="2">
    <source>
        <dbReference type="EMBL" id="ALB02072.1"/>
    </source>
</evidence>
<feature type="transmembrane region" description="Helical" evidence="1">
    <location>
        <begin position="455"/>
        <end position="477"/>
    </location>
</feature>
<feature type="transmembrane region" description="Helical" evidence="1">
    <location>
        <begin position="933"/>
        <end position="953"/>
    </location>
</feature>
<dbReference type="GO" id="GO:0042910">
    <property type="term" value="F:xenobiotic transmembrane transporter activity"/>
    <property type="evidence" value="ECO:0007669"/>
    <property type="project" value="TreeGrafter"/>
</dbReference>
<dbReference type="SUPFAM" id="SSF82866">
    <property type="entry name" value="Multidrug efflux transporter AcrB transmembrane domain"/>
    <property type="match status" value="2"/>
</dbReference>
<feature type="transmembrane region" description="Helical" evidence="1">
    <location>
        <begin position="888"/>
        <end position="912"/>
    </location>
</feature>
<organism evidence="2 3">
    <name type="scientific">Francisella persica ATCC VR-331</name>
    <dbReference type="NCBI Taxonomy" id="1086726"/>
    <lineage>
        <taxon>Bacteria</taxon>
        <taxon>Pseudomonadati</taxon>
        <taxon>Pseudomonadota</taxon>
        <taxon>Gammaproteobacteria</taxon>
        <taxon>Thiotrichales</taxon>
        <taxon>Francisellaceae</taxon>
        <taxon>Francisella</taxon>
    </lineage>
</organism>
<dbReference type="GO" id="GO:0005886">
    <property type="term" value="C:plasma membrane"/>
    <property type="evidence" value="ECO:0007669"/>
    <property type="project" value="TreeGrafter"/>
</dbReference>
<keyword evidence="1" id="KW-0812">Transmembrane</keyword>
<dbReference type="Pfam" id="PF00873">
    <property type="entry name" value="ACR_tran"/>
    <property type="match status" value="1"/>
</dbReference>
<dbReference type="SUPFAM" id="SSF82714">
    <property type="entry name" value="Multidrug efflux transporter AcrB TolC docking domain, DN and DC subdomains"/>
    <property type="match status" value="2"/>
</dbReference>
<evidence type="ECO:0008006" key="4">
    <source>
        <dbReference type="Google" id="ProtNLM"/>
    </source>
</evidence>
<dbReference type="PRINTS" id="PR00702">
    <property type="entry name" value="ACRIFLAVINRP"/>
</dbReference>
<protein>
    <recommendedName>
        <fullName evidence="4">SSD domain-containing protein</fullName>
    </recommendedName>
</protein>
<feature type="transmembrane region" description="Helical" evidence="1">
    <location>
        <begin position="6"/>
        <end position="26"/>
    </location>
</feature>
<feature type="transmembrane region" description="Helical" evidence="1">
    <location>
        <begin position="858"/>
        <end position="882"/>
    </location>
</feature>
<dbReference type="Proteomes" id="UP000242800">
    <property type="component" value="Chromosome"/>
</dbReference>
<gene>
    <name evidence="2" type="ORF">ACH24_05540</name>
</gene>
<dbReference type="Gene3D" id="3.30.70.1320">
    <property type="entry name" value="Multidrug efflux transporter AcrB pore domain like"/>
    <property type="match status" value="1"/>
</dbReference>
<feature type="transmembrane region" description="Helical" evidence="1">
    <location>
        <begin position="832"/>
        <end position="851"/>
    </location>
</feature>
<dbReference type="PANTHER" id="PTHR32063:SF0">
    <property type="entry name" value="SWARMING MOTILITY PROTEIN SWRC"/>
    <property type="match status" value="1"/>
</dbReference>
<feature type="transmembrane region" description="Helical" evidence="1">
    <location>
        <begin position="330"/>
        <end position="347"/>
    </location>
</feature>
<dbReference type="InterPro" id="IPR027463">
    <property type="entry name" value="AcrB_DN_DC_subdom"/>
</dbReference>
<proteinExistence type="predicted"/>
<accession>A0AAC9EUF6</accession>
<dbReference type="EMBL" id="CP012505">
    <property type="protein sequence ID" value="ALB02072.1"/>
    <property type="molecule type" value="Genomic_DNA"/>
</dbReference>
<dbReference type="PANTHER" id="PTHR32063">
    <property type="match status" value="1"/>
</dbReference>
<dbReference type="Gene3D" id="3.30.70.1430">
    <property type="entry name" value="Multidrug efflux transporter AcrB pore domain"/>
    <property type="match status" value="2"/>
</dbReference>
<evidence type="ECO:0000256" key="1">
    <source>
        <dbReference type="SAM" id="Phobius"/>
    </source>
</evidence>
<name>A0AAC9EUF6_9GAMM</name>
<feature type="transmembrane region" description="Helical" evidence="1">
    <location>
        <begin position="353"/>
        <end position="372"/>
    </location>
</feature>
<dbReference type="AlphaFoldDB" id="A0AAC9EUF6"/>
<dbReference type="SUPFAM" id="SSF82693">
    <property type="entry name" value="Multidrug efflux transporter AcrB pore domain, PN1, PN2, PC1 and PC2 subdomains"/>
    <property type="match status" value="2"/>
</dbReference>
<feature type="transmembrane region" description="Helical" evidence="1">
    <location>
        <begin position="379"/>
        <end position="399"/>
    </location>
</feature>
<sequence>MKISIQHGSVFIVINLIICLLGIYCYSKLKIKLIPELPVSSIYVTINNPGVKAQLIEKQITKPIEEILSTVDGLESISSFSEIGESKIELNIKSGKAIQNSVNEVRDLISKNKNILPEGTKEPIVSTDSFLSKPIMYVSIYSCNGKEISNSEIVNIKQKLKYVDGYSKALIFGNREKTLYVSALIDRIFKYDISVDQLMADLSQANSNFSGGKVSNNYKTEYISFNRFVNLVEDFDNIEIDSNGVAVKLKNIAKIEFKDKEESSFAYGNEKKVVLLGLFVKNGFNPVDFSKNINKFIKNYSKINSDIKFEIIIDESKDVLKAFDDTTHTLIEAIILVSVIVYLLIGSLRYSSIAILAIPVSLSGSFIALYLFGYTINNVTMLAMVLAIGLVVDDSIVVIENAEHYYNKKNNAIDSISKAISNLFVSVLVLMLTLVVIYIPCIFMQGEIGRILQEFALTIVSSMLISFLVAFTLTPVLFLKLAKRPGHNFVIKVINTLFKLITKLYLKTLIKAIRKPLLFILMIFVITFLGFYFAKTKLRIEVEPFEKKDMIIIENTFSPNTSLKYIHTYMQKIFNTIKSDHNIKSSLMIEESPVSTIWLTLQDRSKSEETLDNINNKLANISVGGDVSAKIAQNKNAGSASGSYELDFYINNSKSPKNLQIVPSIISEKMMNTFDDFYTIAPGIVQDIGVNCNKNKLFKYGITEKDFADLLDIFLNQRKIEVFEEGNNVYDIVFRLDDSASKDLSKIESISIKNQKDGESNVQLRQVCSIFKSSAPSSIFRFNEQFSLNAHAVTKPNVELSQAIKFIEEINDNLPDGSSISYSEKTKTLIELSEFFTLFILVALIGLYLLMYARFNSFLMPVIILGSVPVCISFGLWGLYLIAGSFNIYTILSLVTLMGLMTKHCVLLCSAIDNRQKSGFSLISSIISGSKSRIRAIMITTLAMSIGLISLFFDNGNYANSRFQIATILVMGIVFGSILVLYSCPILYFLLKKGKSKMSNYKQL</sequence>
<reference evidence="2 3" key="1">
    <citation type="journal article" date="2016" name="Int. J. Syst. Evol. Microbiol.">
        <title>Reclassification of Wolbachia persica as Francisella persica comb. nov. and emended description of the family Francisellaceae.</title>
        <authorList>
            <person name="Larson M.A."/>
            <person name="Nalbantoglu U."/>
            <person name="Sayood K."/>
            <person name="Zentz E.B."/>
            <person name="Cer R.Z."/>
            <person name="Iwen P.C."/>
            <person name="Francesconi S.C."/>
            <person name="Bishop-Lilly K.A."/>
            <person name="Mokashi V.P."/>
            <person name="Sjostedt A."/>
            <person name="Hinrichs S.H."/>
        </authorList>
    </citation>
    <scope>NUCLEOTIDE SEQUENCE [LARGE SCALE GENOMIC DNA]</scope>
    <source>
        <strain evidence="2 3">FSC845</strain>
    </source>
</reference>
<keyword evidence="1" id="KW-1133">Transmembrane helix</keyword>
<keyword evidence="3" id="KW-1185">Reference proteome</keyword>